<name>A0ABW1ZQ22_9DEIO</name>
<evidence type="ECO:0000259" key="1">
    <source>
        <dbReference type="Pfam" id="PF20066"/>
    </source>
</evidence>
<evidence type="ECO:0000313" key="2">
    <source>
        <dbReference type="EMBL" id="MFC6662713.1"/>
    </source>
</evidence>
<sequence length="312" mass="34398">MSAYPTEAAACQAGQKQLAHAIRHDLAQRGVEFSHLQCLHVVAARYGLDSWNVLQARPLAPQLHPSAAAAGIMRALLKRGLTADAELGEQLAALPVPLTYTVLDESLTDYAAKAQVALSLLLVGDLTDAAVRQLLEDVFEAQCLRTDFSARPSPNSVFVWAYASEAQFRSDAGHWAGMVMRSADDWRTGRPATYDVKSALIRAVQTPAEERFGLSEPRRRQLYLDHCRATNRARVTADQAYPIDAQDSLNSVRANQAHKHAELERWEARLQVAFGVTAEQLHEIVVEGMTKYWPMSTIRDTHVASLETSSLA</sequence>
<feature type="domain" description="Glyoxalase-related protein" evidence="1">
    <location>
        <begin position="13"/>
        <end position="58"/>
    </location>
</feature>
<organism evidence="2 3">
    <name type="scientific">Deinococcus multiflagellatus</name>
    <dbReference type="NCBI Taxonomy" id="1656887"/>
    <lineage>
        <taxon>Bacteria</taxon>
        <taxon>Thermotogati</taxon>
        <taxon>Deinococcota</taxon>
        <taxon>Deinococci</taxon>
        <taxon>Deinococcales</taxon>
        <taxon>Deinococcaceae</taxon>
        <taxon>Deinococcus</taxon>
    </lineage>
</organism>
<dbReference type="Proteomes" id="UP001596317">
    <property type="component" value="Unassembled WGS sequence"/>
</dbReference>
<dbReference type="EMBL" id="JBHSWB010000002">
    <property type="protein sequence ID" value="MFC6662713.1"/>
    <property type="molecule type" value="Genomic_DNA"/>
</dbReference>
<proteinExistence type="predicted"/>
<comment type="caution">
    <text evidence="2">The sequence shown here is derived from an EMBL/GenBank/DDBJ whole genome shotgun (WGS) entry which is preliminary data.</text>
</comment>
<protein>
    <submittedName>
        <fullName evidence="2">Glyoxalase superfamily protein</fullName>
    </submittedName>
</protein>
<gene>
    <name evidence="2" type="ORF">ACFP90_21925</name>
</gene>
<reference evidence="3" key="1">
    <citation type="journal article" date="2019" name="Int. J. Syst. Evol. Microbiol.">
        <title>The Global Catalogue of Microorganisms (GCM) 10K type strain sequencing project: providing services to taxonomists for standard genome sequencing and annotation.</title>
        <authorList>
            <consortium name="The Broad Institute Genomics Platform"/>
            <consortium name="The Broad Institute Genome Sequencing Center for Infectious Disease"/>
            <person name="Wu L."/>
            <person name="Ma J."/>
        </authorList>
    </citation>
    <scope>NUCLEOTIDE SEQUENCE [LARGE SCALE GENOMIC DNA]</scope>
    <source>
        <strain evidence="3">CCUG 63830</strain>
    </source>
</reference>
<keyword evidence="3" id="KW-1185">Reference proteome</keyword>
<evidence type="ECO:0000313" key="3">
    <source>
        <dbReference type="Proteomes" id="UP001596317"/>
    </source>
</evidence>
<accession>A0ABW1ZQ22</accession>
<dbReference type="InterPro" id="IPR045517">
    <property type="entry name" value="Glyoxalase_8"/>
</dbReference>
<dbReference type="RefSeq" id="WP_224612444.1">
    <property type="nucleotide sequence ID" value="NZ_JAIQXV010000027.1"/>
</dbReference>
<dbReference type="Pfam" id="PF20066">
    <property type="entry name" value="Glyoxalase_8"/>
    <property type="match status" value="1"/>
</dbReference>